<dbReference type="AlphaFoldDB" id="A0A9P6JGV2"/>
<accession>A0A9P6JGV2</accession>
<evidence type="ECO:0000313" key="1">
    <source>
        <dbReference type="EMBL" id="KAF9976111.1"/>
    </source>
</evidence>
<protein>
    <submittedName>
        <fullName evidence="1">Uncharacterized protein</fullName>
    </submittedName>
</protein>
<proteinExistence type="predicted"/>
<gene>
    <name evidence="1" type="ORF">BGZ65_007970</name>
</gene>
<evidence type="ECO:0000313" key="2">
    <source>
        <dbReference type="Proteomes" id="UP000749646"/>
    </source>
</evidence>
<sequence length="82" mass="9554">RFRKQDRDSQKIVKPSFAFAMAPDESQRNVPMESVTMDIWITTYETAHQHLNYWMHHDLDFIPNMTSGTAQADVLILMIATI</sequence>
<feature type="non-terminal residue" evidence="1">
    <location>
        <position position="1"/>
    </location>
</feature>
<comment type="caution">
    <text evidence="1">The sequence shown here is derived from an EMBL/GenBank/DDBJ whole genome shotgun (WGS) entry which is preliminary data.</text>
</comment>
<dbReference type="Proteomes" id="UP000749646">
    <property type="component" value="Unassembled WGS sequence"/>
</dbReference>
<name>A0A9P6JGV2_9FUNG</name>
<organism evidence="1 2">
    <name type="scientific">Modicella reniformis</name>
    <dbReference type="NCBI Taxonomy" id="1440133"/>
    <lineage>
        <taxon>Eukaryota</taxon>
        <taxon>Fungi</taxon>
        <taxon>Fungi incertae sedis</taxon>
        <taxon>Mucoromycota</taxon>
        <taxon>Mortierellomycotina</taxon>
        <taxon>Mortierellomycetes</taxon>
        <taxon>Mortierellales</taxon>
        <taxon>Mortierellaceae</taxon>
        <taxon>Modicella</taxon>
    </lineage>
</organism>
<reference evidence="1" key="1">
    <citation type="journal article" date="2020" name="Fungal Divers.">
        <title>Resolving the Mortierellaceae phylogeny through synthesis of multi-gene phylogenetics and phylogenomics.</title>
        <authorList>
            <person name="Vandepol N."/>
            <person name="Liber J."/>
            <person name="Desiro A."/>
            <person name="Na H."/>
            <person name="Kennedy M."/>
            <person name="Barry K."/>
            <person name="Grigoriev I.V."/>
            <person name="Miller A.N."/>
            <person name="O'Donnell K."/>
            <person name="Stajich J.E."/>
            <person name="Bonito G."/>
        </authorList>
    </citation>
    <scope>NUCLEOTIDE SEQUENCE</scope>
    <source>
        <strain evidence="1">MES-2147</strain>
    </source>
</reference>
<keyword evidence="2" id="KW-1185">Reference proteome</keyword>
<dbReference type="EMBL" id="JAAAHW010004286">
    <property type="protein sequence ID" value="KAF9976111.1"/>
    <property type="molecule type" value="Genomic_DNA"/>
</dbReference>